<evidence type="ECO:0000259" key="2">
    <source>
        <dbReference type="PROSITE" id="PS50887"/>
    </source>
</evidence>
<dbReference type="Pfam" id="PF00990">
    <property type="entry name" value="GGDEF"/>
    <property type="match status" value="1"/>
</dbReference>
<dbReference type="PANTHER" id="PTHR46663:SF2">
    <property type="entry name" value="GGDEF DOMAIN-CONTAINING PROTEIN"/>
    <property type="match status" value="1"/>
</dbReference>
<dbReference type="Proteomes" id="UP000293764">
    <property type="component" value="Unassembled WGS sequence"/>
</dbReference>
<dbReference type="PANTHER" id="PTHR46663">
    <property type="entry name" value="DIGUANYLATE CYCLASE DGCT-RELATED"/>
    <property type="match status" value="1"/>
</dbReference>
<feature type="transmembrane region" description="Helical" evidence="1">
    <location>
        <begin position="126"/>
        <end position="147"/>
    </location>
</feature>
<sequence length="489" mass="51376">MATRRGDGRMLVHARFAGLVVVVLLAFAVGDPIVRSSVVVMASATVAVNIGLRLIRGQLTWVTPWWFMVIGVSFLTANNLSWLIEVGIAGATAQTAWVPLVTLPLGYLGFLCASVLLVLPAVRRDAGGVLDAATIAVGAAVVLWTVLMFPALDAAGATPLERSYDLMVLLILSGVAGALVQAITTAVVARPSLGYFLISMVVTLAGTILSAVAADPVTGAAPRWVGALWGLGYFAASAAASHPSSAQLDARGGEGTGGQLSAGRLSLLGVALVVGPVFAAGQELMGHDADWLMLSLALLVLVPLVLARVAQLARSQARAEKRLERLADHDQLTGLPNRRAADRHLTALLDRVNNARSPGAAVLYLDLDGFKVVNDTLGHRVGDDLLVVVADRLRRCVRNAHGDIVARFGGDEFVVVLEGDDERLAIDAASRIEAAFAEPVQVGEHALQVRVSIGIASARPGGGATLDTLLSLADDRMYQHKRERRAAWP</sequence>
<keyword evidence="1" id="KW-0472">Membrane</keyword>
<feature type="transmembrane region" description="Helical" evidence="1">
    <location>
        <begin position="220"/>
        <end position="240"/>
    </location>
</feature>
<dbReference type="OrthoDB" id="3278283at2"/>
<evidence type="ECO:0000313" key="3">
    <source>
        <dbReference type="EMBL" id="RYV52304.1"/>
    </source>
</evidence>
<dbReference type="InterPro" id="IPR000160">
    <property type="entry name" value="GGDEF_dom"/>
</dbReference>
<keyword evidence="4" id="KW-1185">Reference proteome</keyword>
<gene>
    <name evidence="3" type="ORF">EUA98_03590</name>
</gene>
<dbReference type="SMART" id="SM00267">
    <property type="entry name" value="GGDEF"/>
    <property type="match status" value="1"/>
</dbReference>
<evidence type="ECO:0000313" key="4">
    <source>
        <dbReference type="Proteomes" id="UP000293764"/>
    </source>
</evidence>
<keyword evidence="1" id="KW-0812">Transmembrane</keyword>
<proteinExistence type="predicted"/>
<protein>
    <submittedName>
        <fullName evidence="3">GGDEF domain-containing protein</fullName>
    </submittedName>
</protein>
<dbReference type="InterPro" id="IPR043128">
    <property type="entry name" value="Rev_trsase/Diguanyl_cyclase"/>
</dbReference>
<feature type="transmembrane region" description="Helical" evidence="1">
    <location>
        <begin position="167"/>
        <end position="188"/>
    </location>
</feature>
<feature type="transmembrane region" description="Helical" evidence="1">
    <location>
        <begin position="12"/>
        <end position="30"/>
    </location>
</feature>
<dbReference type="SUPFAM" id="SSF55073">
    <property type="entry name" value="Nucleotide cyclase"/>
    <property type="match status" value="1"/>
</dbReference>
<dbReference type="Gene3D" id="3.30.70.270">
    <property type="match status" value="1"/>
</dbReference>
<dbReference type="AlphaFoldDB" id="A0A4V1ZHJ9"/>
<feature type="transmembrane region" description="Helical" evidence="1">
    <location>
        <begin position="261"/>
        <end position="279"/>
    </location>
</feature>
<keyword evidence="1" id="KW-1133">Transmembrane helix</keyword>
<comment type="caution">
    <text evidence="3">The sequence shown here is derived from an EMBL/GenBank/DDBJ whole genome shotgun (WGS) entry which is preliminary data.</text>
</comment>
<name>A0A4V1ZHJ9_9MICO</name>
<dbReference type="PROSITE" id="PS50887">
    <property type="entry name" value="GGDEF"/>
    <property type="match status" value="1"/>
</dbReference>
<dbReference type="NCBIfam" id="TIGR00254">
    <property type="entry name" value="GGDEF"/>
    <property type="match status" value="1"/>
</dbReference>
<dbReference type="InterPro" id="IPR029787">
    <property type="entry name" value="Nucleotide_cyclase"/>
</dbReference>
<feature type="transmembrane region" description="Helical" evidence="1">
    <location>
        <begin position="195"/>
        <end position="214"/>
    </location>
</feature>
<reference evidence="3 4" key="1">
    <citation type="submission" date="2019-01" db="EMBL/GenBank/DDBJ databases">
        <title>Novel species of Cellulomonas.</title>
        <authorList>
            <person name="Liu Q."/>
            <person name="Xin Y.-H."/>
        </authorList>
    </citation>
    <scope>NUCLEOTIDE SEQUENCE [LARGE SCALE GENOMIC DNA]</scope>
    <source>
        <strain evidence="3 4">HLT2-17</strain>
    </source>
</reference>
<organism evidence="3 4">
    <name type="scientific">Pengzhenrongella frigida</name>
    <dbReference type="NCBI Taxonomy" id="1259133"/>
    <lineage>
        <taxon>Bacteria</taxon>
        <taxon>Bacillati</taxon>
        <taxon>Actinomycetota</taxon>
        <taxon>Actinomycetes</taxon>
        <taxon>Micrococcales</taxon>
        <taxon>Pengzhenrongella</taxon>
    </lineage>
</organism>
<feature type="domain" description="GGDEF" evidence="2">
    <location>
        <begin position="358"/>
        <end position="489"/>
    </location>
</feature>
<feature type="transmembrane region" description="Helical" evidence="1">
    <location>
        <begin position="96"/>
        <end position="119"/>
    </location>
</feature>
<dbReference type="InterPro" id="IPR052163">
    <property type="entry name" value="DGC-Regulatory_Protein"/>
</dbReference>
<dbReference type="CDD" id="cd01949">
    <property type="entry name" value="GGDEF"/>
    <property type="match status" value="1"/>
</dbReference>
<feature type="transmembrane region" description="Helical" evidence="1">
    <location>
        <begin position="291"/>
        <end position="313"/>
    </location>
</feature>
<feature type="transmembrane region" description="Helical" evidence="1">
    <location>
        <begin position="62"/>
        <end position="84"/>
    </location>
</feature>
<feature type="transmembrane region" description="Helical" evidence="1">
    <location>
        <begin position="36"/>
        <end position="55"/>
    </location>
</feature>
<evidence type="ECO:0000256" key="1">
    <source>
        <dbReference type="SAM" id="Phobius"/>
    </source>
</evidence>
<accession>A0A4V1ZHJ9</accession>
<dbReference type="EMBL" id="SDWW01000006">
    <property type="protein sequence ID" value="RYV52304.1"/>
    <property type="molecule type" value="Genomic_DNA"/>
</dbReference>